<evidence type="ECO:0000313" key="1">
    <source>
        <dbReference type="EMBL" id="RVU40138.1"/>
    </source>
</evidence>
<comment type="caution">
    <text evidence="1">The sequence shown here is derived from an EMBL/GenBank/DDBJ whole genome shotgun (WGS) entry which is preliminary data.</text>
</comment>
<organism evidence="1 2">
    <name type="scientific">Rheinheimera riviphila</name>
    <dbReference type="NCBI Taxonomy" id="1834037"/>
    <lineage>
        <taxon>Bacteria</taxon>
        <taxon>Pseudomonadati</taxon>
        <taxon>Pseudomonadota</taxon>
        <taxon>Gammaproteobacteria</taxon>
        <taxon>Chromatiales</taxon>
        <taxon>Chromatiaceae</taxon>
        <taxon>Rheinheimera</taxon>
    </lineage>
</organism>
<proteinExistence type="predicted"/>
<dbReference type="EMBL" id="SACS01000006">
    <property type="protein sequence ID" value="RVU40138.1"/>
    <property type="molecule type" value="Genomic_DNA"/>
</dbReference>
<reference evidence="1 2" key="1">
    <citation type="submission" date="2019-01" db="EMBL/GenBank/DDBJ databases">
        <authorList>
            <person name="Chen W.-M."/>
        </authorList>
    </citation>
    <scope>NUCLEOTIDE SEQUENCE [LARGE SCALE GENOMIC DNA]</scope>
    <source>
        <strain evidence="1 2">KYPC3</strain>
    </source>
</reference>
<keyword evidence="2" id="KW-1185">Reference proteome</keyword>
<dbReference type="Gene3D" id="1.10.10.10">
    <property type="entry name" value="Winged helix-like DNA-binding domain superfamily/Winged helix DNA-binding domain"/>
    <property type="match status" value="1"/>
</dbReference>
<gene>
    <name evidence="1" type="ORF">EOE67_07770</name>
</gene>
<dbReference type="OrthoDB" id="155998at2"/>
<dbReference type="RefSeq" id="WP_127698467.1">
    <property type="nucleotide sequence ID" value="NZ_SACS01000006.1"/>
</dbReference>
<name>A0A437R053_9GAMM</name>
<dbReference type="InterPro" id="IPR036388">
    <property type="entry name" value="WH-like_DNA-bd_sf"/>
</dbReference>
<dbReference type="SUPFAM" id="SSF46785">
    <property type="entry name" value="Winged helix' DNA-binding domain"/>
    <property type="match status" value="1"/>
</dbReference>
<dbReference type="AlphaFoldDB" id="A0A437R053"/>
<dbReference type="Proteomes" id="UP000283077">
    <property type="component" value="Unassembled WGS sequence"/>
</dbReference>
<accession>A0A437R053</accession>
<protein>
    <submittedName>
        <fullName evidence="1">MarR family transcriptional regulator</fullName>
    </submittedName>
</protein>
<dbReference type="InterPro" id="IPR036390">
    <property type="entry name" value="WH_DNA-bd_sf"/>
</dbReference>
<sequence>MANNEKILQLLKTKGQQTSQQLADVLELTMMGARKHLLNLAEQGLVVSGTDHPEAAIANSRGRPQQYWRLTKAGHQYFPDRHADVSLQLIDGVRQLFGAAGLEQLIVQREQQQQLHYRQKLSNFGDLAAKVQQLAEIRQQEGYLAEAYLLDNGLGDNSLPEIGAPDGSWVLVEHHCPICAAATLCQNFCRSELQLFRACVEGLATVERTEHLLSAGSRCAYLFSPVSLGN</sequence>
<evidence type="ECO:0000313" key="2">
    <source>
        <dbReference type="Proteomes" id="UP000283077"/>
    </source>
</evidence>